<accession>A0A978VSK2</accession>
<dbReference type="AlphaFoldDB" id="A0A978VSK2"/>
<gene>
    <name evidence="2" type="ORF">FEM48_Zijuj02G0005700</name>
</gene>
<feature type="transmembrane region" description="Helical" evidence="1">
    <location>
        <begin position="200"/>
        <end position="224"/>
    </location>
</feature>
<organism evidence="2 3">
    <name type="scientific">Ziziphus jujuba var. spinosa</name>
    <dbReference type="NCBI Taxonomy" id="714518"/>
    <lineage>
        <taxon>Eukaryota</taxon>
        <taxon>Viridiplantae</taxon>
        <taxon>Streptophyta</taxon>
        <taxon>Embryophyta</taxon>
        <taxon>Tracheophyta</taxon>
        <taxon>Spermatophyta</taxon>
        <taxon>Magnoliopsida</taxon>
        <taxon>eudicotyledons</taxon>
        <taxon>Gunneridae</taxon>
        <taxon>Pentapetalae</taxon>
        <taxon>rosids</taxon>
        <taxon>fabids</taxon>
        <taxon>Rosales</taxon>
        <taxon>Rhamnaceae</taxon>
        <taxon>Paliureae</taxon>
        <taxon>Ziziphus</taxon>
    </lineage>
</organism>
<keyword evidence="1" id="KW-1133">Transmembrane helix</keyword>
<proteinExistence type="predicted"/>
<keyword evidence="1" id="KW-0812">Transmembrane</keyword>
<feature type="transmembrane region" description="Helical" evidence="1">
    <location>
        <begin position="230"/>
        <end position="255"/>
    </location>
</feature>
<evidence type="ECO:0000313" key="2">
    <source>
        <dbReference type="EMBL" id="KAH7541797.1"/>
    </source>
</evidence>
<evidence type="ECO:0000313" key="3">
    <source>
        <dbReference type="Proteomes" id="UP000813462"/>
    </source>
</evidence>
<reference evidence="2" key="1">
    <citation type="journal article" date="2021" name="Front. Plant Sci.">
        <title>Chromosome-Scale Genome Assembly for Chinese Sour Jujube and Insights Into Its Genome Evolution and Domestication Signature.</title>
        <authorList>
            <person name="Shen L.-Y."/>
            <person name="Luo H."/>
            <person name="Wang X.-L."/>
            <person name="Wang X.-M."/>
            <person name="Qiu X.-J."/>
            <person name="Liu H."/>
            <person name="Zhou S.-S."/>
            <person name="Jia K.-H."/>
            <person name="Nie S."/>
            <person name="Bao Y.-T."/>
            <person name="Zhang R.-G."/>
            <person name="Yun Q.-Z."/>
            <person name="Chai Y.-H."/>
            <person name="Lu J.-Y."/>
            <person name="Li Y."/>
            <person name="Zhao S.-W."/>
            <person name="Mao J.-F."/>
            <person name="Jia S.-G."/>
            <person name="Mao Y.-M."/>
        </authorList>
    </citation>
    <scope>NUCLEOTIDE SEQUENCE</scope>
    <source>
        <strain evidence="2">AT0</strain>
        <tissue evidence="2">Leaf</tissue>
    </source>
</reference>
<dbReference type="EMBL" id="JAEACU010000002">
    <property type="protein sequence ID" value="KAH7541797.1"/>
    <property type="molecule type" value="Genomic_DNA"/>
</dbReference>
<name>A0A978VSK2_ZIZJJ</name>
<keyword evidence="1" id="KW-0472">Membrane</keyword>
<comment type="caution">
    <text evidence="2">The sequence shown here is derived from an EMBL/GenBank/DDBJ whole genome shotgun (WGS) entry which is preliminary data.</text>
</comment>
<dbReference type="Proteomes" id="UP000813462">
    <property type="component" value="Unassembled WGS sequence"/>
</dbReference>
<protein>
    <submittedName>
        <fullName evidence="2">Uncharacterized protein</fullName>
    </submittedName>
</protein>
<sequence>MQETQEPRNGSVRKVVSYSSSSTLGGGVGAYLNKYGQTTVATAYLLLHSSPLPRNLGRISTSQSSLPNPTISFPSSTNPHFLFLPRSDIAHKLQSAFSGSGSGYGGGGGGGFINACSSSGGGGDDGYNDDEQRALFQVLGYLGRVLSGWFFRWIVTGDIQFPFVLLIKELVGGTAFFVLERVWTALSAQLQLYMEGFLKAISEGIVMMLLFPLLLPLLMVGAMIDVAVAGIASFFLFAIAASVFATSLYGLYCVIDWMWPHW</sequence>
<evidence type="ECO:0000256" key="1">
    <source>
        <dbReference type="SAM" id="Phobius"/>
    </source>
</evidence>